<dbReference type="InterPro" id="IPR000757">
    <property type="entry name" value="Beta-glucanase-like"/>
</dbReference>
<evidence type="ECO:0000259" key="4">
    <source>
        <dbReference type="PROSITE" id="PS51762"/>
    </source>
</evidence>
<sequence length="500" mass="57462">MSIPRLVSALITSSQQFIAFYCLRQLISLIPGSVQQIKSMRLYSLNLVFFWIYFYCDITVNCYEIPQINLEKLQHGFRVSIPFEYGTSLVVFHVFINGQYSIMDLVTEKTNNSWIKEHPEEELYENDEVRVQVVAGHTHGLIFRSDNFKISKNSTIIYTPTTQEDIQAAIKTSETRANFKKLPLEKIFKPDDLIFEDNFESFDTSKWTHDIFMPSNFDGYLGDFTMYTDDEARIFIDNHTLRITPSLSERHGDVSFELPRCTSTPCAKDENANCFYKPTTDRHSGFPAPVISARISTKKTFSFTYGRIEVFAKLPLGAWLFPSVMLEPDNLNCDNRKQLRIAFATSDGLNFHFSAGAVKLVKQSAGEKNFTRISEMADISNIRPYSYHNFTMVWTSKRITLYMDSEKIGYIVNNGEYDEPYHIVLGVSAGGHLEFPDSPLKPWRDFSQDAAFQFDNSFKDCCLTQGGPKCLDKNQEERTCSKTWTPHATMAIKYVRVYAV</sequence>
<comment type="similarity">
    <text evidence="1">Belongs to the insect beta-1,3-glucan binding protein family.</text>
</comment>
<protein>
    <submittedName>
        <fullName evidence="6">Gram-negative bacteria-binding protein 2</fullName>
    </submittedName>
</protein>
<dbReference type="GO" id="GO:0005975">
    <property type="term" value="P:carbohydrate metabolic process"/>
    <property type="evidence" value="ECO:0007669"/>
    <property type="project" value="InterPro"/>
</dbReference>
<accession>W8C3K2</accession>
<dbReference type="Gene3D" id="2.60.40.2140">
    <property type="entry name" value="Beta-1,3-glucan-recognition protein, N-terminal domain"/>
    <property type="match status" value="1"/>
</dbReference>
<keyword evidence="3" id="KW-0391">Immunity</keyword>
<dbReference type="EMBL" id="GAMC01010091">
    <property type="protein sequence ID" value="JAB96464.1"/>
    <property type="molecule type" value="mRNA"/>
</dbReference>
<reference evidence="6" key="2">
    <citation type="journal article" date="2014" name="BMC Genomics">
        <title>A genomic perspective to assessing quality of mass-reared SIT flies used in Mediterranean fruit fly (Ceratitis capitata) eradication in California.</title>
        <authorList>
            <person name="Calla B."/>
            <person name="Hall B."/>
            <person name="Hou S."/>
            <person name="Geib S.M."/>
        </authorList>
    </citation>
    <scope>NUCLEOTIDE SEQUENCE</scope>
</reference>
<evidence type="ECO:0000256" key="3">
    <source>
        <dbReference type="ARBA" id="ARBA00022859"/>
    </source>
</evidence>
<evidence type="ECO:0000256" key="1">
    <source>
        <dbReference type="ARBA" id="ARBA00008781"/>
    </source>
</evidence>
<feature type="domain" description="GH16" evidence="4">
    <location>
        <begin position="177"/>
        <end position="500"/>
    </location>
</feature>
<dbReference type="PANTHER" id="PTHR10963">
    <property type="entry name" value="GLYCOSYL HYDROLASE-RELATED"/>
    <property type="match status" value="1"/>
</dbReference>
<reference evidence="6" key="1">
    <citation type="submission" date="2013-07" db="EMBL/GenBank/DDBJ databases">
        <authorList>
            <person name="Geib S."/>
        </authorList>
    </citation>
    <scope>NUCLEOTIDE SEQUENCE</scope>
</reference>
<dbReference type="GO" id="GO:0030246">
    <property type="term" value="F:carbohydrate binding"/>
    <property type="evidence" value="ECO:0007669"/>
    <property type="project" value="InterPro"/>
</dbReference>
<dbReference type="GO" id="GO:0004553">
    <property type="term" value="F:hydrolase activity, hydrolyzing O-glycosyl compounds"/>
    <property type="evidence" value="ECO:0007669"/>
    <property type="project" value="InterPro"/>
</dbReference>
<dbReference type="Gene3D" id="2.60.120.200">
    <property type="match status" value="1"/>
</dbReference>
<dbReference type="AlphaFoldDB" id="W8C3K2"/>
<evidence type="ECO:0000313" key="6">
    <source>
        <dbReference type="EMBL" id="JAB96464.1"/>
    </source>
</evidence>
<dbReference type="InterPro" id="IPR031756">
    <property type="entry name" value="BGBP_N"/>
</dbReference>
<dbReference type="OrthoDB" id="4781at2759"/>
<proteinExistence type="evidence at transcript level"/>
<dbReference type="PROSITE" id="PS51969">
    <property type="entry name" value="CBM39"/>
    <property type="match status" value="1"/>
</dbReference>
<gene>
    <name evidence="6" type="primary">BGBP2</name>
</gene>
<dbReference type="PANTHER" id="PTHR10963:SF60">
    <property type="entry name" value="GRAM-NEGATIVE BACTERIA-BINDING PROTEIN 1-RELATED"/>
    <property type="match status" value="1"/>
</dbReference>
<evidence type="ECO:0000256" key="2">
    <source>
        <dbReference type="ARBA" id="ARBA00022588"/>
    </source>
</evidence>
<evidence type="ECO:0000259" key="5">
    <source>
        <dbReference type="PROSITE" id="PS51969"/>
    </source>
</evidence>
<dbReference type="InterPro" id="IPR050546">
    <property type="entry name" value="Glycosyl_Hydrlase_16"/>
</dbReference>
<dbReference type="SUPFAM" id="SSF49899">
    <property type="entry name" value="Concanavalin A-like lectins/glucanases"/>
    <property type="match status" value="1"/>
</dbReference>
<dbReference type="InterPro" id="IPR013320">
    <property type="entry name" value="ConA-like_dom_sf"/>
</dbReference>
<dbReference type="Pfam" id="PF15886">
    <property type="entry name" value="CBM39"/>
    <property type="match status" value="1"/>
</dbReference>
<keyword evidence="2" id="KW-0399">Innate immunity</keyword>
<organism evidence="6">
    <name type="scientific">Ceratitis capitata</name>
    <name type="common">Mediterranean fruit fly</name>
    <name type="synonym">Tephritis capitata</name>
    <dbReference type="NCBI Taxonomy" id="7213"/>
    <lineage>
        <taxon>Eukaryota</taxon>
        <taxon>Metazoa</taxon>
        <taxon>Ecdysozoa</taxon>
        <taxon>Arthropoda</taxon>
        <taxon>Hexapoda</taxon>
        <taxon>Insecta</taxon>
        <taxon>Pterygota</taxon>
        <taxon>Neoptera</taxon>
        <taxon>Endopterygota</taxon>
        <taxon>Diptera</taxon>
        <taxon>Brachycera</taxon>
        <taxon>Muscomorpha</taxon>
        <taxon>Tephritoidea</taxon>
        <taxon>Tephritidae</taxon>
        <taxon>Ceratitis</taxon>
        <taxon>Ceratitis</taxon>
    </lineage>
</organism>
<feature type="domain" description="CBM39" evidence="5">
    <location>
        <begin position="63"/>
        <end position="157"/>
    </location>
</feature>
<dbReference type="GO" id="GO:0045087">
    <property type="term" value="P:innate immune response"/>
    <property type="evidence" value="ECO:0007669"/>
    <property type="project" value="UniProtKB-KW"/>
</dbReference>
<dbReference type="InterPro" id="IPR043030">
    <property type="entry name" value="BGBP_N_sf"/>
</dbReference>
<name>W8C3K2_CERCA</name>
<dbReference type="PROSITE" id="PS51762">
    <property type="entry name" value="GH16_2"/>
    <property type="match status" value="1"/>
</dbReference>